<dbReference type="GO" id="GO:0005737">
    <property type="term" value="C:cytoplasm"/>
    <property type="evidence" value="ECO:0007669"/>
    <property type="project" value="TreeGrafter"/>
</dbReference>
<dbReference type="GO" id="GO:0005634">
    <property type="term" value="C:nucleus"/>
    <property type="evidence" value="ECO:0007669"/>
    <property type="project" value="TreeGrafter"/>
</dbReference>
<dbReference type="PANTHER" id="PTHR23346:SF19">
    <property type="entry name" value="PROTEASOME ADAPTER AND SCAFFOLD PROTEIN ECM29"/>
    <property type="match status" value="1"/>
</dbReference>
<protein>
    <recommendedName>
        <fullName evidence="4">HEAT repeat protein</fullName>
    </recommendedName>
</protein>
<evidence type="ECO:0000313" key="3">
    <source>
        <dbReference type="Proteomes" id="UP000230423"/>
    </source>
</evidence>
<dbReference type="GO" id="GO:0060090">
    <property type="term" value="F:molecular adaptor activity"/>
    <property type="evidence" value="ECO:0007669"/>
    <property type="project" value="TreeGrafter"/>
</dbReference>
<dbReference type="InterPro" id="IPR016024">
    <property type="entry name" value="ARM-type_fold"/>
</dbReference>
<dbReference type="AlphaFoldDB" id="A0A2G9T5Y7"/>
<proteinExistence type="predicted"/>
<keyword evidence="3" id="KW-1185">Reference proteome</keyword>
<dbReference type="PANTHER" id="PTHR23346">
    <property type="entry name" value="TRANSLATIONAL ACTIVATOR GCN1-RELATED"/>
    <property type="match status" value="1"/>
</dbReference>
<reference evidence="2 3" key="1">
    <citation type="submission" date="2015-09" db="EMBL/GenBank/DDBJ databases">
        <title>Draft genome of the parasitic nematode Teladorsagia circumcincta isolate WARC Sus (inbred).</title>
        <authorList>
            <person name="Mitreva M."/>
        </authorList>
    </citation>
    <scope>NUCLEOTIDE SEQUENCE [LARGE SCALE GENOMIC DNA]</scope>
    <source>
        <strain evidence="2 3">S</strain>
    </source>
</reference>
<dbReference type="SUPFAM" id="SSF48371">
    <property type="entry name" value="ARM repeat"/>
    <property type="match status" value="1"/>
</dbReference>
<dbReference type="OrthoDB" id="5856088at2759"/>
<dbReference type="GO" id="GO:0036503">
    <property type="term" value="P:ERAD pathway"/>
    <property type="evidence" value="ECO:0007669"/>
    <property type="project" value="TreeGrafter"/>
</dbReference>
<dbReference type="Gene3D" id="1.25.10.10">
    <property type="entry name" value="Leucine-rich Repeat Variant"/>
    <property type="match status" value="1"/>
</dbReference>
<dbReference type="Proteomes" id="UP000230423">
    <property type="component" value="Unassembled WGS sequence"/>
</dbReference>
<sequence length="96" mass="11052">QHLSTYKELCSLATDLNQPDLVYKFMNLARHNSVWNLKKGAALGFAAVLEEASSEFEPFMGQLVPKLFRYRYDPDLKVRQSMRSIWSVLTASRRGL</sequence>
<accession>A0A2G9T5Y7</accession>
<feature type="non-terminal residue" evidence="2">
    <location>
        <position position="1"/>
    </location>
</feature>
<name>A0A2G9T5Y7_TELCI</name>
<evidence type="ECO:0000256" key="1">
    <source>
        <dbReference type="ARBA" id="ARBA00022737"/>
    </source>
</evidence>
<organism evidence="2 3">
    <name type="scientific">Teladorsagia circumcincta</name>
    <name type="common">Brown stomach worm</name>
    <name type="synonym">Ostertagia circumcincta</name>
    <dbReference type="NCBI Taxonomy" id="45464"/>
    <lineage>
        <taxon>Eukaryota</taxon>
        <taxon>Metazoa</taxon>
        <taxon>Ecdysozoa</taxon>
        <taxon>Nematoda</taxon>
        <taxon>Chromadorea</taxon>
        <taxon>Rhabditida</taxon>
        <taxon>Rhabditina</taxon>
        <taxon>Rhabditomorpha</taxon>
        <taxon>Strongyloidea</taxon>
        <taxon>Trichostrongylidae</taxon>
        <taxon>Teladorsagia</taxon>
    </lineage>
</organism>
<dbReference type="InterPro" id="IPR011989">
    <property type="entry name" value="ARM-like"/>
</dbReference>
<evidence type="ECO:0008006" key="4">
    <source>
        <dbReference type="Google" id="ProtNLM"/>
    </source>
</evidence>
<feature type="non-terminal residue" evidence="2">
    <location>
        <position position="96"/>
    </location>
</feature>
<gene>
    <name evidence="2" type="ORF">TELCIR_25306</name>
</gene>
<keyword evidence="1" id="KW-0677">Repeat</keyword>
<dbReference type="EMBL" id="KZ414273">
    <property type="protein sequence ID" value="PIO53361.1"/>
    <property type="molecule type" value="Genomic_DNA"/>
</dbReference>
<evidence type="ECO:0000313" key="2">
    <source>
        <dbReference type="EMBL" id="PIO53361.1"/>
    </source>
</evidence>